<feature type="transmembrane region" description="Helical" evidence="1">
    <location>
        <begin position="29"/>
        <end position="51"/>
    </location>
</feature>
<evidence type="ECO:0000256" key="1">
    <source>
        <dbReference type="SAM" id="Phobius"/>
    </source>
</evidence>
<reference evidence="2" key="1">
    <citation type="journal article" date="2015" name="Nature">
        <title>Complex archaea that bridge the gap between prokaryotes and eukaryotes.</title>
        <authorList>
            <person name="Spang A."/>
            <person name="Saw J.H."/>
            <person name="Jorgensen S.L."/>
            <person name="Zaremba-Niedzwiedzka K."/>
            <person name="Martijn J."/>
            <person name="Lind A.E."/>
            <person name="van Eijk R."/>
            <person name="Schleper C."/>
            <person name="Guy L."/>
            <person name="Ettema T.J."/>
        </authorList>
    </citation>
    <scope>NUCLEOTIDE SEQUENCE</scope>
</reference>
<name>A0A0F9E7B7_9ZZZZ</name>
<keyword evidence="1" id="KW-0812">Transmembrane</keyword>
<evidence type="ECO:0000313" key="2">
    <source>
        <dbReference type="EMBL" id="KKL69874.1"/>
    </source>
</evidence>
<keyword evidence="1" id="KW-1133">Transmembrane helix</keyword>
<keyword evidence="1" id="KW-0472">Membrane</keyword>
<organism evidence="2">
    <name type="scientific">marine sediment metagenome</name>
    <dbReference type="NCBI Taxonomy" id="412755"/>
    <lineage>
        <taxon>unclassified sequences</taxon>
        <taxon>metagenomes</taxon>
        <taxon>ecological metagenomes</taxon>
    </lineage>
</organism>
<gene>
    <name evidence="2" type="ORF">LCGC14_2110550</name>
</gene>
<sequence length="287" mass="31541">MPNPADRPGFFDQVNYIAKFVSNPCDAPWTVYIELFFPALGKAILALLLFGMDDVMRGYFRPKGVRGPWHRRKGRKGRARFRGVPEIGEAIGSRLPGAEIVRGRSVSHGVRHLWMVDGALQRVLWYWLLIDVLVEGLYQWTSMINKTEFCMAQFDNGLAAHGTGGTALPLFGWTAVLLPTIDWTRGGGNWNVSTGFVPAGRYQLAVGMKCHNLGPLPTKLLLGIFPTAIPLAPFDVAEIEVVEPLEHVEIVAAAEVVGPTQFTILWKSFSAPIVGDDGIVTAMQIAT</sequence>
<protein>
    <submittedName>
        <fullName evidence="2">Uncharacterized protein</fullName>
    </submittedName>
</protein>
<dbReference type="EMBL" id="LAZR01026075">
    <property type="protein sequence ID" value="KKL69874.1"/>
    <property type="molecule type" value="Genomic_DNA"/>
</dbReference>
<dbReference type="AlphaFoldDB" id="A0A0F9E7B7"/>
<comment type="caution">
    <text evidence="2">The sequence shown here is derived from an EMBL/GenBank/DDBJ whole genome shotgun (WGS) entry which is preliminary data.</text>
</comment>
<accession>A0A0F9E7B7</accession>
<proteinExistence type="predicted"/>
<feature type="transmembrane region" description="Helical" evidence="1">
    <location>
        <begin position="123"/>
        <end position="141"/>
    </location>
</feature>